<feature type="region of interest" description="Disordered" evidence="1">
    <location>
        <begin position="239"/>
        <end position="264"/>
    </location>
</feature>
<name>A0A3M2WSQ4_PSEA0</name>
<feature type="compositionally biased region" description="Basic and acidic residues" evidence="1">
    <location>
        <begin position="245"/>
        <end position="254"/>
    </location>
</feature>
<evidence type="ECO:0000313" key="2">
    <source>
        <dbReference type="EMBL" id="RML54574.1"/>
    </source>
</evidence>
<gene>
    <name evidence="2" type="ORF">ALQ94_05499</name>
</gene>
<sequence>MQALMIINCLLLLQQPVTCARTQFRHLVWTGIVHRLENLQLLAFAGEYPRVALFSLFQPHAVIFAAHGCTIASQAQRETIIFGKPLHTAIRHELHGAALAVAFNNGPFATHVSAVQRSLEAAAWLCALRRRVLWLPEVLLRARLAGSLNQVAALDAQVFKEVAVEVDVQLAFGGTDNLAFAQLETVGIDSLIGLGVDFPLQIRAIGEQCLTQIALLDGSVDGGLVDPGAVRVAVGEAGAAAQNDGEQRNDERGTHNGFLPSGRTERETRSVGDLFDDENRVHFNLSATRQCRNANGRTRRVRLREIGAHDLVDLGEVTQVGQKDVQFDDVLERATRRFGNGFQVFEDLSDLGFDAFDQLHGAWGQRNLSGHVDGVASFDRLGIRADGRRGFVAGDDSLGHEELLINGLPTRASG</sequence>
<dbReference type="EMBL" id="RBNS01000125">
    <property type="protein sequence ID" value="RML54574.1"/>
    <property type="molecule type" value="Genomic_DNA"/>
</dbReference>
<protein>
    <submittedName>
        <fullName evidence="2">Uncharacterized protein</fullName>
    </submittedName>
</protein>
<evidence type="ECO:0000256" key="1">
    <source>
        <dbReference type="SAM" id="MobiDB-lite"/>
    </source>
</evidence>
<comment type="caution">
    <text evidence="2">The sequence shown here is derived from an EMBL/GenBank/DDBJ whole genome shotgun (WGS) entry which is preliminary data.</text>
</comment>
<evidence type="ECO:0000313" key="3">
    <source>
        <dbReference type="Proteomes" id="UP000277952"/>
    </source>
</evidence>
<reference evidence="2 3" key="1">
    <citation type="submission" date="2018-08" db="EMBL/GenBank/DDBJ databases">
        <title>Recombination of ecologically and evolutionarily significant loci maintains genetic cohesion in the Pseudomonas syringae species complex.</title>
        <authorList>
            <person name="Dillon M."/>
            <person name="Thakur S."/>
            <person name="Almeida R.N.D."/>
            <person name="Weir B.S."/>
            <person name="Guttman D.S."/>
        </authorList>
    </citation>
    <scope>NUCLEOTIDE SEQUENCE [LARGE SCALE GENOMIC DNA]</scope>
    <source>
        <strain evidence="2 3">19322</strain>
    </source>
</reference>
<dbReference type="AlphaFoldDB" id="A0A3M2WSQ4"/>
<organism evidence="2 3">
    <name type="scientific">Pseudomonas amygdali pv. morsprunorum</name>
    <dbReference type="NCBI Taxonomy" id="129138"/>
    <lineage>
        <taxon>Bacteria</taxon>
        <taxon>Pseudomonadati</taxon>
        <taxon>Pseudomonadota</taxon>
        <taxon>Gammaproteobacteria</taxon>
        <taxon>Pseudomonadales</taxon>
        <taxon>Pseudomonadaceae</taxon>
        <taxon>Pseudomonas</taxon>
        <taxon>Pseudomonas amygdali</taxon>
    </lineage>
</organism>
<proteinExistence type="predicted"/>
<accession>A0A3M2WSQ4</accession>
<dbReference type="Proteomes" id="UP000277952">
    <property type="component" value="Unassembled WGS sequence"/>
</dbReference>